<proteinExistence type="predicted"/>
<dbReference type="InterPro" id="IPR010285">
    <property type="entry name" value="DNA_helicase_pif1-like_DEAD"/>
</dbReference>
<dbReference type="PANTHER" id="PTHR47642:SF6">
    <property type="entry name" value="ATP-DEPENDENT DNA HELICASE"/>
    <property type="match status" value="1"/>
</dbReference>
<dbReference type="EMBL" id="PEZX01000038">
    <property type="protein sequence ID" value="PIS06743.1"/>
    <property type="molecule type" value="Genomic_DNA"/>
</dbReference>
<dbReference type="GO" id="GO:0000723">
    <property type="term" value="P:telomere maintenance"/>
    <property type="evidence" value="ECO:0007669"/>
    <property type="project" value="InterPro"/>
</dbReference>
<dbReference type="PROSITE" id="PS52050">
    <property type="entry name" value="WYL"/>
    <property type="match status" value="1"/>
</dbReference>
<evidence type="ECO:0000259" key="2">
    <source>
        <dbReference type="Pfam" id="PF13280"/>
    </source>
</evidence>
<dbReference type="GO" id="GO:0003678">
    <property type="term" value="F:DNA helicase activity"/>
    <property type="evidence" value="ECO:0007669"/>
    <property type="project" value="InterPro"/>
</dbReference>
<dbReference type="GO" id="GO:0006281">
    <property type="term" value="P:DNA repair"/>
    <property type="evidence" value="ECO:0007669"/>
    <property type="project" value="InterPro"/>
</dbReference>
<dbReference type="InterPro" id="IPR051055">
    <property type="entry name" value="PIF1_helicase"/>
</dbReference>
<comment type="caution">
    <text evidence="3">The sequence shown here is derived from an EMBL/GenBank/DDBJ whole genome shotgun (WGS) entry which is preliminary data.</text>
</comment>
<evidence type="ECO:0000313" key="4">
    <source>
        <dbReference type="Proteomes" id="UP000231162"/>
    </source>
</evidence>
<dbReference type="CDD" id="cd18809">
    <property type="entry name" value="SF1_C_RecD"/>
    <property type="match status" value="1"/>
</dbReference>
<organism evidence="3 4">
    <name type="scientific">Candidatus Berkelbacteria bacterium CG10_big_fil_rev_8_21_14_0_10_43_14</name>
    <dbReference type="NCBI Taxonomy" id="1974515"/>
    <lineage>
        <taxon>Bacteria</taxon>
        <taxon>Candidatus Berkelbacteria</taxon>
    </lineage>
</organism>
<gene>
    <name evidence="3" type="ORF">COT79_03085</name>
</gene>
<name>A0A2M6R884_9BACT</name>
<feature type="domain" description="WYL" evidence="2">
    <location>
        <begin position="453"/>
        <end position="521"/>
    </location>
</feature>
<dbReference type="InterPro" id="IPR027417">
    <property type="entry name" value="P-loop_NTPase"/>
</dbReference>
<accession>A0A2M6R884</accession>
<dbReference type="SUPFAM" id="SSF52540">
    <property type="entry name" value="P-loop containing nucleoside triphosphate hydrolases"/>
    <property type="match status" value="2"/>
</dbReference>
<dbReference type="Pfam" id="PF13280">
    <property type="entry name" value="WYL"/>
    <property type="match status" value="1"/>
</dbReference>
<dbReference type="FunFam" id="3.40.50.300:FF:001498">
    <property type="entry name" value="ATP-dependent DNA helicase"/>
    <property type="match status" value="1"/>
</dbReference>
<sequence length="526" mass="61057">MKKLSTLGTIELNSLFLRALDLMENSNRNIFITGRAGTGKSTLLEYFRAKTKKKVVVLAPTGVAAVNVAGETIHSFFRFKPDITMEKIKRKSNKSNSKSIYHKIDAIIIDEISMVRADLLDCVDKFLRLNGKNEKIVFGGIQMIFIGDLYQLPPVVTPQEQEIFRGYYQSPYFFDAHLFSKLEMDFIELEKIYRQKDQRFIKLLNAIRNKTITLQDIAKFNEKFDPNFEIKNDDFYITLTTTNQMAKELNEIELKKIKTKLYQFQGSINGKFDLKNLPTDIELQLKVGAQVMMLNNDKQGRWVNGTMAKVADIKQHKQTGEDIIIVEKIDGNIVEVTVNTWEIFHYQYNQAIGRLETEIIGTFTQYPLKLAWAITIHKSQGKTFDRVIIDMGRGAFAHGQTYVALSRCRTLSGIILKKPLKLSHVWLDWRIVKFITNFQYQKSQIECSLDKKIDLIKEAIKNKTKLQITYLKAQDVKSKRVIMPKYVGEMEYLEKTYLGVEAHCYMRNEDRVFRVDRILEIDRVSE</sequence>
<dbReference type="InterPro" id="IPR026881">
    <property type="entry name" value="WYL_dom"/>
</dbReference>
<reference evidence="4" key="1">
    <citation type="submission" date="2017-09" db="EMBL/GenBank/DDBJ databases">
        <title>Depth-based differentiation of microbial function through sediment-hosted aquifers and enrichment of novel symbionts in the deep terrestrial subsurface.</title>
        <authorList>
            <person name="Probst A.J."/>
            <person name="Ladd B."/>
            <person name="Jarett J.K."/>
            <person name="Geller-Mcgrath D.E."/>
            <person name="Sieber C.M.K."/>
            <person name="Emerson J.B."/>
            <person name="Anantharaman K."/>
            <person name="Thomas B.C."/>
            <person name="Malmstrom R."/>
            <person name="Stieglmeier M."/>
            <person name="Klingl A."/>
            <person name="Woyke T."/>
            <person name="Ryan C.M."/>
            <person name="Banfield J.F."/>
        </authorList>
    </citation>
    <scope>NUCLEOTIDE SEQUENCE [LARGE SCALE GENOMIC DNA]</scope>
</reference>
<dbReference type="Gene3D" id="3.40.50.300">
    <property type="entry name" value="P-loop containing nucleotide triphosphate hydrolases"/>
    <property type="match status" value="2"/>
</dbReference>
<dbReference type="AlphaFoldDB" id="A0A2M6R884"/>
<dbReference type="Pfam" id="PF05970">
    <property type="entry name" value="PIF1"/>
    <property type="match status" value="1"/>
</dbReference>
<dbReference type="Proteomes" id="UP000231162">
    <property type="component" value="Unassembled WGS sequence"/>
</dbReference>
<feature type="domain" description="DNA helicase Pif1-like DEAD-box helicase" evidence="1">
    <location>
        <begin position="23"/>
        <end position="213"/>
    </location>
</feature>
<evidence type="ECO:0000313" key="3">
    <source>
        <dbReference type="EMBL" id="PIS06743.1"/>
    </source>
</evidence>
<protein>
    <submittedName>
        <fullName evidence="3">AAA family ATPase</fullName>
    </submittedName>
</protein>
<dbReference type="PANTHER" id="PTHR47642">
    <property type="entry name" value="ATP-DEPENDENT DNA HELICASE"/>
    <property type="match status" value="1"/>
</dbReference>
<evidence type="ECO:0000259" key="1">
    <source>
        <dbReference type="Pfam" id="PF05970"/>
    </source>
</evidence>